<proteinExistence type="predicted"/>
<feature type="compositionally biased region" description="Basic and acidic residues" evidence="1">
    <location>
        <begin position="55"/>
        <end position="66"/>
    </location>
</feature>
<accession>A0A9D3Q081</accession>
<organism evidence="2 3">
    <name type="scientific">Megalops atlanticus</name>
    <name type="common">Tarpon</name>
    <name type="synonym">Clupea gigantea</name>
    <dbReference type="NCBI Taxonomy" id="7932"/>
    <lineage>
        <taxon>Eukaryota</taxon>
        <taxon>Metazoa</taxon>
        <taxon>Chordata</taxon>
        <taxon>Craniata</taxon>
        <taxon>Vertebrata</taxon>
        <taxon>Euteleostomi</taxon>
        <taxon>Actinopterygii</taxon>
        <taxon>Neopterygii</taxon>
        <taxon>Teleostei</taxon>
        <taxon>Elopiformes</taxon>
        <taxon>Megalopidae</taxon>
        <taxon>Megalops</taxon>
    </lineage>
</organism>
<feature type="compositionally biased region" description="Basic residues" evidence="1">
    <location>
        <begin position="129"/>
        <end position="149"/>
    </location>
</feature>
<feature type="region of interest" description="Disordered" evidence="1">
    <location>
        <begin position="105"/>
        <end position="233"/>
    </location>
</feature>
<feature type="compositionally biased region" description="Basic residues" evidence="1">
    <location>
        <begin position="105"/>
        <end position="115"/>
    </location>
</feature>
<evidence type="ECO:0000256" key="1">
    <source>
        <dbReference type="SAM" id="MobiDB-lite"/>
    </source>
</evidence>
<evidence type="ECO:0000313" key="2">
    <source>
        <dbReference type="EMBL" id="KAG7471352.1"/>
    </source>
</evidence>
<dbReference type="EMBL" id="JAFDVH010000009">
    <property type="protein sequence ID" value="KAG7471352.1"/>
    <property type="molecule type" value="Genomic_DNA"/>
</dbReference>
<dbReference type="AlphaFoldDB" id="A0A9D3Q081"/>
<gene>
    <name evidence="2" type="ORF">MATL_G00123700</name>
</gene>
<feature type="compositionally biased region" description="Polar residues" evidence="1">
    <location>
        <begin position="68"/>
        <end position="80"/>
    </location>
</feature>
<dbReference type="Proteomes" id="UP001046870">
    <property type="component" value="Chromosome 9"/>
</dbReference>
<comment type="caution">
    <text evidence="2">The sequence shown here is derived from an EMBL/GenBank/DDBJ whole genome shotgun (WGS) entry which is preliminary data.</text>
</comment>
<feature type="region of interest" description="Disordered" evidence="1">
    <location>
        <begin position="55"/>
        <end position="84"/>
    </location>
</feature>
<feature type="compositionally biased region" description="Basic residues" evidence="1">
    <location>
        <begin position="219"/>
        <end position="233"/>
    </location>
</feature>
<reference evidence="2" key="1">
    <citation type="submission" date="2021-01" db="EMBL/GenBank/DDBJ databases">
        <authorList>
            <person name="Zahm M."/>
            <person name="Roques C."/>
            <person name="Cabau C."/>
            <person name="Klopp C."/>
            <person name="Donnadieu C."/>
            <person name="Jouanno E."/>
            <person name="Lampietro C."/>
            <person name="Louis A."/>
            <person name="Herpin A."/>
            <person name="Echchiki A."/>
            <person name="Berthelot C."/>
            <person name="Parey E."/>
            <person name="Roest-Crollius H."/>
            <person name="Braasch I."/>
            <person name="Postlethwait J."/>
            <person name="Bobe J."/>
            <person name="Montfort J."/>
            <person name="Bouchez O."/>
            <person name="Begum T."/>
            <person name="Mejri S."/>
            <person name="Adams A."/>
            <person name="Chen W.-J."/>
            <person name="Guiguen Y."/>
        </authorList>
    </citation>
    <scope>NUCLEOTIDE SEQUENCE</scope>
    <source>
        <strain evidence="2">YG-15Mar2019-1</strain>
        <tissue evidence="2">Brain</tissue>
    </source>
</reference>
<name>A0A9D3Q081_MEGAT</name>
<evidence type="ECO:0000313" key="3">
    <source>
        <dbReference type="Proteomes" id="UP001046870"/>
    </source>
</evidence>
<keyword evidence="3" id="KW-1185">Reference proteome</keyword>
<sequence length="297" mass="33324">MHIIRFRRNRRCGSCGIWRDRPQTRPCSTDGLLGTCTGATCTVIVFWRRLQHRRVTEPTSERRDTGHANCTSSRPTTPTGGDTVALKSCTLRSLSWTVRRRAVTGRITGGRRARPAWRPTDTNAPRSPPGRRRRRRRRRRGRQRRRRRGGAAARGTATGGGGGKRAGKANIAGRRGSERGGGRRRAARRTATPPEGTCPGNGTGSRRETARPRTWQNRTGRRGRTGRPRMRRTQRRALRTELGEHWAASSLGVLLTWRKAGDPCVWTQWKYLCDSVLLAFPGLVLHAASEIWRDSAV</sequence>
<protein>
    <submittedName>
        <fullName evidence="2">Uncharacterized protein</fullName>
    </submittedName>
</protein>